<dbReference type="NCBIfam" id="NF001222">
    <property type="entry name" value="PRK00199.1"/>
    <property type="match status" value="1"/>
</dbReference>
<dbReference type="GO" id="GO:0003677">
    <property type="term" value="F:DNA binding"/>
    <property type="evidence" value="ECO:0007669"/>
    <property type="project" value="InterPro"/>
</dbReference>
<dbReference type="InterPro" id="IPR000119">
    <property type="entry name" value="Hist_DNA-bd"/>
</dbReference>
<dbReference type="InterPro" id="IPR010992">
    <property type="entry name" value="IHF-like_DNA-bd_dom_sf"/>
</dbReference>
<comment type="caution">
    <text evidence="1">The sequence shown here is derived from an EMBL/GenBank/DDBJ whole genome shotgun (WGS) entry which is preliminary data.</text>
</comment>
<proteinExistence type="predicted"/>
<dbReference type="SUPFAM" id="SSF47729">
    <property type="entry name" value="IHF-like DNA-binding proteins"/>
    <property type="match status" value="1"/>
</dbReference>
<dbReference type="Gene3D" id="4.10.520.10">
    <property type="entry name" value="IHF-like DNA-binding proteins"/>
    <property type="match status" value="1"/>
</dbReference>
<accession>A0A1J5SNR4</accession>
<reference evidence="1" key="1">
    <citation type="submission" date="2016-10" db="EMBL/GenBank/DDBJ databases">
        <title>Sequence of Gallionella enrichment culture.</title>
        <authorList>
            <person name="Poehlein A."/>
            <person name="Muehling M."/>
            <person name="Daniel R."/>
        </authorList>
    </citation>
    <scope>NUCLEOTIDE SEQUENCE</scope>
</reference>
<dbReference type="GO" id="GO:0030527">
    <property type="term" value="F:structural constituent of chromatin"/>
    <property type="evidence" value="ECO:0007669"/>
    <property type="project" value="InterPro"/>
</dbReference>
<organism evidence="1">
    <name type="scientific">mine drainage metagenome</name>
    <dbReference type="NCBI Taxonomy" id="410659"/>
    <lineage>
        <taxon>unclassified sequences</taxon>
        <taxon>metagenomes</taxon>
        <taxon>ecological metagenomes</taxon>
    </lineage>
</organism>
<evidence type="ECO:0000313" key="1">
    <source>
        <dbReference type="EMBL" id="OIR03316.1"/>
    </source>
</evidence>
<name>A0A1J5SNR4_9ZZZZ</name>
<sequence length="93" mass="10314">MTRSELIEQLSLSRPQLTLKDIELTVSTIVDGISHALVSGGRVEIRGFGSFSLNHHPPRKGRNPKSGAIVMIPAKYVPHFRAGKELRERVDVN</sequence>
<dbReference type="Pfam" id="PF00216">
    <property type="entry name" value="Bac_DNA_binding"/>
    <property type="match status" value="1"/>
</dbReference>
<dbReference type="EMBL" id="MLJW01000067">
    <property type="protein sequence ID" value="OIR03316.1"/>
    <property type="molecule type" value="Genomic_DNA"/>
</dbReference>
<dbReference type="GO" id="GO:0005829">
    <property type="term" value="C:cytosol"/>
    <property type="evidence" value="ECO:0007669"/>
    <property type="project" value="TreeGrafter"/>
</dbReference>
<gene>
    <name evidence="1" type="primary">ihfB_10</name>
    <name evidence="1" type="ORF">GALL_145880</name>
</gene>
<protein>
    <submittedName>
        <fullName evidence="1">Integration host factor subunit beta</fullName>
    </submittedName>
</protein>
<dbReference type="PANTHER" id="PTHR33175">
    <property type="entry name" value="DNA-BINDING PROTEIN HU"/>
    <property type="match status" value="1"/>
</dbReference>
<dbReference type="CDD" id="cd13836">
    <property type="entry name" value="IHF_B"/>
    <property type="match status" value="1"/>
</dbReference>
<dbReference type="AlphaFoldDB" id="A0A1J5SNR4"/>
<dbReference type="PANTHER" id="PTHR33175:SF5">
    <property type="entry name" value="INTEGRATION HOST FACTOR SUBUNIT BETA"/>
    <property type="match status" value="1"/>
</dbReference>
<dbReference type="SMART" id="SM00411">
    <property type="entry name" value="BHL"/>
    <property type="match status" value="1"/>
</dbReference>
<dbReference type="PRINTS" id="PR01727">
    <property type="entry name" value="DNABINDINGHU"/>
</dbReference>